<dbReference type="GO" id="GO:0090071">
    <property type="term" value="P:negative regulation of ribosome biogenesis"/>
    <property type="evidence" value="ECO:0007669"/>
    <property type="project" value="UniProtKB-UniRule"/>
</dbReference>
<dbReference type="InterPro" id="IPR043519">
    <property type="entry name" value="NT_sf"/>
</dbReference>
<dbReference type="GO" id="GO:0043023">
    <property type="term" value="F:ribosomal large subunit binding"/>
    <property type="evidence" value="ECO:0007669"/>
    <property type="project" value="TreeGrafter"/>
</dbReference>
<comment type="subunit">
    <text evidence="2">Interacts with ribosomal protein uL14 (rplN).</text>
</comment>
<keyword evidence="2" id="KW-0963">Cytoplasm</keyword>
<reference evidence="3 4" key="1">
    <citation type="submission" date="2018-09" db="EMBL/GenBank/DDBJ databases">
        <title>Metagenome Assembled Genomes from an Advanced Water Purification Facility.</title>
        <authorList>
            <person name="Stamps B.W."/>
            <person name="Spear J.R."/>
        </authorList>
    </citation>
    <scope>NUCLEOTIDE SEQUENCE [LARGE SCALE GENOMIC DNA]</scope>
    <source>
        <strain evidence="3">Bin_42_2</strain>
    </source>
</reference>
<dbReference type="GO" id="GO:0042256">
    <property type="term" value="P:cytosolic ribosome assembly"/>
    <property type="evidence" value="ECO:0007669"/>
    <property type="project" value="UniProtKB-UniRule"/>
</dbReference>
<dbReference type="HAMAP" id="MF_01477">
    <property type="entry name" value="Iojap_RsfS"/>
    <property type="match status" value="1"/>
</dbReference>
<protein>
    <recommendedName>
        <fullName evidence="2">Ribosomal silencing factor RsfS</fullName>
    </recommendedName>
</protein>
<name>A0A5C7WIG2_METME</name>
<dbReference type="SUPFAM" id="SSF81301">
    <property type="entry name" value="Nucleotidyltransferase"/>
    <property type="match status" value="1"/>
</dbReference>
<evidence type="ECO:0000256" key="2">
    <source>
        <dbReference type="HAMAP-Rule" id="MF_01477"/>
    </source>
</evidence>
<comment type="similarity">
    <text evidence="1 2">Belongs to the Iojap/RsfS family.</text>
</comment>
<dbReference type="Gene3D" id="3.30.460.10">
    <property type="entry name" value="Beta Polymerase, domain 2"/>
    <property type="match status" value="1"/>
</dbReference>
<dbReference type="STRING" id="1122236.GCA_000378225_00869"/>
<comment type="subcellular location">
    <subcellularLocation>
        <location evidence="2">Cytoplasm</location>
    </subcellularLocation>
</comment>
<keyword evidence="2" id="KW-0678">Repressor</keyword>
<gene>
    <name evidence="2 3" type="primary">rsfS</name>
    <name evidence="3" type="ORF">E6Q51_05605</name>
</gene>
<dbReference type="NCBIfam" id="TIGR00090">
    <property type="entry name" value="rsfS_iojap_ybeB"/>
    <property type="match status" value="1"/>
</dbReference>
<dbReference type="InterPro" id="IPR004394">
    <property type="entry name" value="Iojap/RsfS/C7orf30"/>
</dbReference>
<keyword evidence="2" id="KW-0810">Translation regulation</keyword>
<dbReference type="PANTHER" id="PTHR21043:SF0">
    <property type="entry name" value="MITOCHONDRIAL ASSEMBLY OF RIBOSOMAL LARGE SUBUNIT PROTEIN 1"/>
    <property type="match status" value="1"/>
</dbReference>
<evidence type="ECO:0000313" key="3">
    <source>
        <dbReference type="EMBL" id="TXI36424.1"/>
    </source>
</evidence>
<accession>A0A5C7WIG2</accession>
<dbReference type="Proteomes" id="UP000321374">
    <property type="component" value="Unassembled WGS sequence"/>
</dbReference>
<comment type="caution">
    <text evidence="3">The sequence shown here is derived from an EMBL/GenBank/DDBJ whole genome shotgun (WGS) entry which is preliminary data.</text>
</comment>
<proteinExistence type="inferred from homology"/>
<dbReference type="AlphaFoldDB" id="A0A5C7WIG2"/>
<organism evidence="3 4">
    <name type="scientific">Methylophilus methylotrophus</name>
    <name type="common">Bacterium W3A1</name>
    <dbReference type="NCBI Taxonomy" id="17"/>
    <lineage>
        <taxon>Bacteria</taxon>
        <taxon>Pseudomonadati</taxon>
        <taxon>Pseudomonadota</taxon>
        <taxon>Betaproteobacteria</taxon>
        <taxon>Nitrosomonadales</taxon>
        <taxon>Methylophilaceae</taxon>
        <taxon>Methylophilus</taxon>
    </lineage>
</organism>
<dbReference type="Pfam" id="PF02410">
    <property type="entry name" value="RsfS"/>
    <property type="match status" value="1"/>
</dbReference>
<evidence type="ECO:0000313" key="4">
    <source>
        <dbReference type="Proteomes" id="UP000321374"/>
    </source>
</evidence>
<comment type="function">
    <text evidence="2">Functions as a ribosomal silencing factor. Interacts with ribosomal protein uL14 (rplN), blocking formation of intersubunit bridge B8. Prevents association of the 30S and 50S ribosomal subunits and the formation of functional ribosomes, thus repressing translation.</text>
</comment>
<dbReference type="GO" id="GO:0017148">
    <property type="term" value="P:negative regulation of translation"/>
    <property type="evidence" value="ECO:0007669"/>
    <property type="project" value="UniProtKB-UniRule"/>
</dbReference>
<sequence length="123" mass="13671">MQPNIDVLSLEDMKLAVVDALEDIKAFDITVMDVRHMTAVTSYMIVASGNSTRQCKAIADNVREKLKEKGVDTRGVEGEKEGEWVLVDLGDIVVHVMVPTTRAYYNIEQLWSESQSRRAASAA</sequence>
<evidence type="ECO:0000256" key="1">
    <source>
        <dbReference type="ARBA" id="ARBA00010574"/>
    </source>
</evidence>
<dbReference type="GO" id="GO:0005737">
    <property type="term" value="C:cytoplasm"/>
    <property type="evidence" value="ECO:0007669"/>
    <property type="project" value="UniProtKB-SubCell"/>
</dbReference>
<dbReference type="PANTHER" id="PTHR21043">
    <property type="entry name" value="IOJAP SUPERFAMILY ORTHOLOG"/>
    <property type="match status" value="1"/>
</dbReference>
<dbReference type="EMBL" id="SSGG01000089">
    <property type="protein sequence ID" value="TXI36424.1"/>
    <property type="molecule type" value="Genomic_DNA"/>
</dbReference>